<evidence type="ECO:0000313" key="3">
    <source>
        <dbReference type="Proteomes" id="UP000252519"/>
    </source>
</evidence>
<comment type="caution">
    <text evidence="2">The sequence shown here is derived from an EMBL/GenBank/DDBJ whole genome shotgun (WGS) entry which is preliminary data.</text>
</comment>
<dbReference type="GO" id="GO:0005261">
    <property type="term" value="F:monoatomic cation channel activity"/>
    <property type="evidence" value="ECO:0007669"/>
    <property type="project" value="TreeGrafter"/>
</dbReference>
<keyword evidence="1" id="KW-0812">Transmembrane</keyword>
<reference evidence="2 3" key="1">
    <citation type="submission" date="2014-10" db="EMBL/GenBank/DDBJ databases">
        <title>Draft genome of the hookworm Ancylostoma caninum.</title>
        <authorList>
            <person name="Mitreva M."/>
        </authorList>
    </citation>
    <scope>NUCLEOTIDE SEQUENCE [LARGE SCALE GENOMIC DNA]</scope>
    <source>
        <strain evidence="2 3">Baltimore</strain>
    </source>
</reference>
<evidence type="ECO:0008006" key="4">
    <source>
        <dbReference type="Google" id="ProtNLM"/>
    </source>
</evidence>
<name>A0A368FJ19_ANCCA</name>
<protein>
    <recommendedName>
        <fullName evidence="4">Ion transport domain-containing protein</fullName>
    </recommendedName>
</protein>
<sequence length="351" mass="39524">MEKPRDEYEEKLLVRASKDPGFAKTVDLDSPLMIAPDALTPTSVELKHLQNIAVSKPQSAAASASKHVMKCAAPRFPVREDDRSIVHHSTEPSPLVIERIAQSVVFPVREEQRRDDSPIYDRFDDLPEYNGIIPLWLWSTLKFYVTTKAKFFYHVVNLPHSLCDCVRLGPSCKTAEAINDTTHLELLARALCSSCSTVSIMRFRGRNKTADATSNAHLWAVDLLCAGAIWKEIEEDPIEEYAVRSNHSLAWMMFQNGAFEIFGEVDDEDKVGSVTGCEDITWKSIWTANISDVRCLFRSTLIPITVFTYMLVASIMLVNLLTALLSKEYEEVSGGGSAVYWKYENYFLLAT</sequence>
<dbReference type="AlphaFoldDB" id="A0A368FJ19"/>
<keyword evidence="3" id="KW-1185">Reference proteome</keyword>
<evidence type="ECO:0000313" key="2">
    <source>
        <dbReference type="EMBL" id="RCN32244.1"/>
    </source>
</evidence>
<dbReference type="PANTHER" id="PTHR13800:SF43">
    <property type="entry name" value="ION_TRANS DOMAIN-CONTAINING PROTEIN"/>
    <property type="match status" value="1"/>
</dbReference>
<keyword evidence="1" id="KW-0472">Membrane</keyword>
<gene>
    <name evidence="2" type="ORF">ANCCAN_21950</name>
</gene>
<proteinExistence type="predicted"/>
<dbReference type="GO" id="GO:0005886">
    <property type="term" value="C:plasma membrane"/>
    <property type="evidence" value="ECO:0007669"/>
    <property type="project" value="TreeGrafter"/>
</dbReference>
<organism evidence="2 3">
    <name type="scientific">Ancylostoma caninum</name>
    <name type="common">Dog hookworm</name>
    <dbReference type="NCBI Taxonomy" id="29170"/>
    <lineage>
        <taxon>Eukaryota</taxon>
        <taxon>Metazoa</taxon>
        <taxon>Ecdysozoa</taxon>
        <taxon>Nematoda</taxon>
        <taxon>Chromadorea</taxon>
        <taxon>Rhabditida</taxon>
        <taxon>Rhabditina</taxon>
        <taxon>Rhabditomorpha</taxon>
        <taxon>Strongyloidea</taxon>
        <taxon>Ancylostomatidae</taxon>
        <taxon>Ancylostomatinae</taxon>
        <taxon>Ancylostoma</taxon>
    </lineage>
</organism>
<dbReference type="PANTHER" id="PTHR13800">
    <property type="entry name" value="TRANSIENT RECEPTOR POTENTIAL CATION CHANNEL, SUBFAMILY M, MEMBER 6"/>
    <property type="match status" value="1"/>
</dbReference>
<keyword evidence="1" id="KW-1133">Transmembrane helix</keyword>
<dbReference type="InterPro" id="IPR050927">
    <property type="entry name" value="TRPM"/>
</dbReference>
<dbReference type="OrthoDB" id="5815061at2759"/>
<dbReference type="Proteomes" id="UP000252519">
    <property type="component" value="Unassembled WGS sequence"/>
</dbReference>
<accession>A0A368FJ19</accession>
<dbReference type="EMBL" id="JOJR01001132">
    <property type="protein sequence ID" value="RCN32244.1"/>
    <property type="molecule type" value="Genomic_DNA"/>
</dbReference>
<feature type="transmembrane region" description="Helical" evidence="1">
    <location>
        <begin position="301"/>
        <end position="325"/>
    </location>
</feature>
<evidence type="ECO:0000256" key="1">
    <source>
        <dbReference type="SAM" id="Phobius"/>
    </source>
</evidence>
<dbReference type="GO" id="GO:0030001">
    <property type="term" value="P:metal ion transport"/>
    <property type="evidence" value="ECO:0007669"/>
    <property type="project" value="TreeGrafter"/>
</dbReference>